<evidence type="ECO:0000259" key="19">
    <source>
        <dbReference type="PROSITE" id="PS51188"/>
    </source>
</evidence>
<evidence type="ECO:0000256" key="11">
    <source>
        <dbReference type="ARBA" id="ARBA00023128"/>
    </source>
</evidence>
<evidence type="ECO:0000256" key="3">
    <source>
        <dbReference type="ARBA" id="ARBA00022481"/>
    </source>
</evidence>
<dbReference type="PANTHER" id="PTHR44145:SF3">
    <property type="entry name" value="DNAJ HOMOLOG SUBFAMILY A MEMBER 3, MITOCHONDRIAL"/>
    <property type="match status" value="1"/>
</dbReference>
<evidence type="ECO:0000256" key="15">
    <source>
        <dbReference type="ARBA" id="ARBA00093620"/>
    </source>
</evidence>
<dbReference type="InterPro" id="IPR008971">
    <property type="entry name" value="HSP40/DnaJ_pept-bd"/>
</dbReference>
<gene>
    <name evidence="21" type="primary">LOC115218619</name>
</gene>
<dbReference type="SUPFAM" id="SSF57938">
    <property type="entry name" value="DnaJ/Hsp40 cysteine-rich domain"/>
    <property type="match status" value="1"/>
</dbReference>
<evidence type="ECO:0000313" key="21">
    <source>
        <dbReference type="RefSeq" id="XP_029644381.1"/>
    </source>
</evidence>
<evidence type="ECO:0000313" key="20">
    <source>
        <dbReference type="Proteomes" id="UP000515154"/>
    </source>
</evidence>
<keyword evidence="7" id="KW-1000">Mitochondrion outer membrane</keyword>
<feature type="domain" description="J" evidence="18">
    <location>
        <begin position="96"/>
        <end position="161"/>
    </location>
</feature>
<feature type="zinc finger region" description="CR-type" evidence="16">
    <location>
        <begin position="242"/>
        <end position="320"/>
    </location>
</feature>
<dbReference type="SUPFAM" id="SSF46565">
    <property type="entry name" value="Chaperone J-domain"/>
    <property type="match status" value="1"/>
</dbReference>
<feature type="domain" description="CR-type" evidence="19">
    <location>
        <begin position="242"/>
        <end position="320"/>
    </location>
</feature>
<name>A0A6P7T380_9MOLL</name>
<dbReference type="InterPro" id="IPR001623">
    <property type="entry name" value="DnaJ_domain"/>
</dbReference>
<dbReference type="SMART" id="SM00271">
    <property type="entry name" value="DnaJ"/>
    <property type="match status" value="1"/>
</dbReference>
<dbReference type="InterPro" id="IPR036410">
    <property type="entry name" value="HSP_DnaJ_Cys-rich_dom_sf"/>
</dbReference>
<evidence type="ECO:0000256" key="16">
    <source>
        <dbReference type="PROSITE-ProRule" id="PRU00546"/>
    </source>
</evidence>
<evidence type="ECO:0000256" key="14">
    <source>
        <dbReference type="ARBA" id="ARBA00080150"/>
    </source>
</evidence>
<keyword evidence="10" id="KW-0007">Acetylation</keyword>
<keyword evidence="5" id="KW-0677">Repeat</keyword>
<dbReference type="GO" id="GO:0051082">
    <property type="term" value="F:unfolded protein binding"/>
    <property type="evidence" value="ECO:0007669"/>
    <property type="project" value="InterPro"/>
</dbReference>
<dbReference type="Gene3D" id="1.10.287.110">
    <property type="entry name" value="DnaJ domain"/>
    <property type="match status" value="1"/>
</dbReference>
<feature type="compositionally biased region" description="Low complexity" evidence="17">
    <location>
        <begin position="475"/>
        <end position="487"/>
    </location>
</feature>
<keyword evidence="2" id="KW-0217">Developmental protein</keyword>
<dbReference type="Pfam" id="PF00226">
    <property type="entry name" value="DnaJ"/>
    <property type="match status" value="1"/>
</dbReference>
<dbReference type="Proteomes" id="UP000515154">
    <property type="component" value="Linkage group LG13"/>
</dbReference>
<dbReference type="InterPro" id="IPR002939">
    <property type="entry name" value="DnaJ_C"/>
</dbReference>
<dbReference type="GO" id="GO:0005524">
    <property type="term" value="F:ATP binding"/>
    <property type="evidence" value="ECO:0007669"/>
    <property type="project" value="InterPro"/>
</dbReference>
<keyword evidence="8 16" id="KW-0862">Zinc</keyword>
<dbReference type="InterPro" id="IPR051938">
    <property type="entry name" value="Apopto_cytoskel_mod"/>
</dbReference>
<keyword evidence="13" id="KW-0143">Chaperone</keyword>
<keyword evidence="6 16" id="KW-0863">Zinc-finger</keyword>
<dbReference type="Pfam" id="PF00684">
    <property type="entry name" value="DnaJ_CXXCXGXG"/>
    <property type="match status" value="1"/>
</dbReference>
<dbReference type="GO" id="GO:0008270">
    <property type="term" value="F:zinc ion binding"/>
    <property type="evidence" value="ECO:0007669"/>
    <property type="project" value="UniProtKB-KW"/>
</dbReference>
<dbReference type="Gene3D" id="2.60.260.20">
    <property type="entry name" value="Urease metallochaperone UreE, N-terminal domain"/>
    <property type="match status" value="2"/>
</dbReference>
<evidence type="ECO:0000256" key="7">
    <source>
        <dbReference type="ARBA" id="ARBA00022787"/>
    </source>
</evidence>
<evidence type="ECO:0000256" key="8">
    <source>
        <dbReference type="ARBA" id="ARBA00022833"/>
    </source>
</evidence>
<evidence type="ECO:0000256" key="13">
    <source>
        <dbReference type="ARBA" id="ARBA00023186"/>
    </source>
</evidence>
<evidence type="ECO:0000256" key="10">
    <source>
        <dbReference type="ARBA" id="ARBA00022990"/>
    </source>
</evidence>
<keyword evidence="12" id="KW-0472">Membrane</keyword>
<dbReference type="InterPro" id="IPR012724">
    <property type="entry name" value="DnaJ"/>
</dbReference>
<dbReference type="PANTHER" id="PTHR44145">
    <property type="entry name" value="DNAJ HOMOLOG SUBFAMILY A MEMBER 3, MITOCHONDRIAL"/>
    <property type="match status" value="1"/>
</dbReference>
<dbReference type="GO" id="GO:0043066">
    <property type="term" value="P:negative regulation of apoptotic process"/>
    <property type="evidence" value="ECO:0007669"/>
    <property type="project" value="TreeGrafter"/>
</dbReference>
<dbReference type="RefSeq" id="XP_029644381.1">
    <property type="nucleotide sequence ID" value="XM_029788521.2"/>
</dbReference>
<reference evidence="21" key="1">
    <citation type="submission" date="2025-08" db="UniProtKB">
        <authorList>
            <consortium name="RefSeq"/>
        </authorList>
    </citation>
    <scope>IDENTIFICATION</scope>
</reference>
<dbReference type="CDD" id="cd10747">
    <property type="entry name" value="DnaJ_C"/>
    <property type="match status" value="1"/>
</dbReference>
<dbReference type="GO" id="GO:0009408">
    <property type="term" value="P:response to heat"/>
    <property type="evidence" value="ECO:0007669"/>
    <property type="project" value="InterPro"/>
</dbReference>
<dbReference type="KEGG" id="osn:115218619"/>
<comment type="subcellular location">
    <subcellularLocation>
        <location evidence="1">Mitochondrion outer membrane</location>
    </subcellularLocation>
</comment>
<keyword evidence="4 16" id="KW-0479">Metal-binding</keyword>
<feature type="compositionally biased region" description="Basic and acidic residues" evidence="17">
    <location>
        <begin position="462"/>
        <end position="471"/>
    </location>
</feature>
<evidence type="ECO:0000256" key="6">
    <source>
        <dbReference type="ARBA" id="ARBA00022771"/>
    </source>
</evidence>
<accession>A0A6P7T380</accession>
<organism evidence="20 21">
    <name type="scientific">Octopus sinensis</name>
    <name type="common">East Asian common octopus</name>
    <dbReference type="NCBI Taxonomy" id="2607531"/>
    <lineage>
        <taxon>Eukaryota</taxon>
        <taxon>Metazoa</taxon>
        <taxon>Spiralia</taxon>
        <taxon>Lophotrochozoa</taxon>
        <taxon>Mollusca</taxon>
        <taxon>Cephalopoda</taxon>
        <taxon>Coleoidea</taxon>
        <taxon>Octopodiformes</taxon>
        <taxon>Octopoda</taxon>
        <taxon>Incirrata</taxon>
        <taxon>Octopodidae</taxon>
        <taxon>Octopus</taxon>
    </lineage>
</organism>
<protein>
    <recommendedName>
        <fullName evidence="15">DnaJ homolog l(2)tid, mitochondrial</fullName>
    </recommendedName>
    <alternativeName>
        <fullName evidence="14">Protein lethal(2)tumorous imaginal discs</fullName>
    </alternativeName>
</protein>
<sequence length="508" mass="56288">MASYRHVAGRWCLKHICNNSSSNNISLKQLCQVVINRHLPSARLSNYQFTSSRWFTTLNVALYTEVSSRQEKLKKSLIPTTHVRLIHSSQTRNKQDYYNVLGVSKNADQKEIKQAYYRLAKKYHPDVNKNDPTAAKKFQEVSEAYEVIGDVEKRKQYDLFGMSGQSGFGGSQRSHGFGSTQSGFENFQSTINPEELFRKIFGDAGFKMSGFGNFQDFEESKFGFAPASEFYMNISFEEAARGINKDISVNVKDLCPKCGGKKAEPGTKPVRCHFCNGTGVETVSTGPFVMQTTCRKCHGTKVLISHPCTECGGKGQMILRKKLTVPVPAGVEDGQTVRMSVGTQEIFITFKVSKSKQFWRDGADIHSNVHISLSQAVLGGSKKIAGIYEKLSLKIPAGTQSHDYIRLPRKGISRVNSSGFGDHIVHIHISIPKSLTQSQKSLLLAYAENEKGVDGTIDEVVKTTSDKKENTENISGKGSAPKSSPSSNDDDHDHDNGFLGKLKRKIFG</sequence>
<dbReference type="FunFam" id="2.60.260.20:FF:000005">
    <property type="entry name" value="Chaperone protein dnaJ 1, mitochondrial"/>
    <property type="match status" value="1"/>
</dbReference>
<dbReference type="AlphaFoldDB" id="A0A6P7T380"/>
<evidence type="ECO:0000259" key="18">
    <source>
        <dbReference type="PROSITE" id="PS50076"/>
    </source>
</evidence>
<proteinExistence type="inferred from homology"/>
<keyword evidence="20" id="KW-1185">Reference proteome</keyword>
<dbReference type="PRINTS" id="PR00625">
    <property type="entry name" value="JDOMAIN"/>
</dbReference>
<keyword evidence="9" id="KW-0809">Transit peptide</keyword>
<keyword evidence="3" id="KW-0488">Methylation</keyword>
<dbReference type="PROSITE" id="PS51188">
    <property type="entry name" value="ZF_CR"/>
    <property type="match status" value="1"/>
</dbReference>
<dbReference type="GO" id="GO:0005741">
    <property type="term" value="C:mitochondrial outer membrane"/>
    <property type="evidence" value="ECO:0007669"/>
    <property type="project" value="UniProtKB-SubCell"/>
</dbReference>
<dbReference type="Pfam" id="PF01556">
    <property type="entry name" value="DnaJ_C"/>
    <property type="match status" value="1"/>
</dbReference>
<dbReference type="FunFam" id="1.10.287.110:FF:000075">
    <property type="entry name" value="Uncharacterized protein, isoform D"/>
    <property type="match status" value="1"/>
</dbReference>
<dbReference type="GO" id="GO:0031072">
    <property type="term" value="F:heat shock protein binding"/>
    <property type="evidence" value="ECO:0007669"/>
    <property type="project" value="InterPro"/>
</dbReference>
<dbReference type="GO" id="GO:0007005">
    <property type="term" value="P:mitochondrion organization"/>
    <property type="evidence" value="ECO:0007669"/>
    <property type="project" value="TreeGrafter"/>
</dbReference>
<dbReference type="InterPro" id="IPR036869">
    <property type="entry name" value="J_dom_sf"/>
</dbReference>
<evidence type="ECO:0000256" key="4">
    <source>
        <dbReference type="ARBA" id="ARBA00022723"/>
    </source>
</evidence>
<dbReference type="InterPro" id="IPR001305">
    <property type="entry name" value="HSP_DnaJ_Cys-rich_dom"/>
</dbReference>
<dbReference type="GO" id="GO:0005102">
    <property type="term" value="F:signaling receptor binding"/>
    <property type="evidence" value="ECO:0007669"/>
    <property type="project" value="UniProtKB-ARBA"/>
</dbReference>
<evidence type="ECO:0000256" key="9">
    <source>
        <dbReference type="ARBA" id="ARBA00022946"/>
    </source>
</evidence>
<feature type="region of interest" description="Disordered" evidence="17">
    <location>
        <begin position="462"/>
        <end position="508"/>
    </location>
</feature>
<dbReference type="CDD" id="cd06257">
    <property type="entry name" value="DnaJ"/>
    <property type="match status" value="1"/>
</dbReference>
<evidence type="ECO:0000256" key="1">
    <source>
        <dbReference type="ARBA" id="ARBA00004294"/>
    </source>
</evidence>
<dbReference type="Gene3D" id="2.10.230.10">
    <property type="entry name" value="Heat shock protein DnaJ, cysteine-rich domain"/>
    <property type="match status" value="1"/>
</dbReference>
<dbReference type="FunFam" id="2.10.230.10:FF:000003">
    <property type="entry name" value="dnaJ homolog subfamily A member 3, mitochondrial"/>
    <property type="match status" value="1"/>
</dbReference>
<dbReference type="HAMAP" id="MF_01152">
    <property type="entry name" value="DnaJ"/>
    <property type="match status" value="1"/>
</dbReference>
<dbReference type="GO" id="GO:0006457">
    <property type="term" value="P:protein folding"/>
    <property type="evidence" value="ECO:0007669"/>
    <property type="project" value="InterPro"/>
</dbReference>
<evidence type="ECO:0000256" key="12">
    <source>
        <dbReference type="ARBA" id="ARBA00023136"/>
    </source>
</evidence>
<dbReference type="GO" id="GO:0005829">
    <property type="term" value="C:cytosol"/>
    <property type="evidence" value="ECO:0007669"/>
    <property type="project" value="UniProtKB-ARBA"/>
</dbReference>
<evidence type="ECO:0000256" key="17">
    <source>
        <dbReference type="SAM" id="MobiDB-lite"/>
    </source>
</evidence>
<evidence type="ECO:0000256" key="5">
    <source>
        <dbReference type="ARBA" id="ARBA00022737"/>
    </source>
</evidence>
<keyword evidence="11" id="KW-0496">Mitochondrion</keyword>
<dbReference type="PROSITE" id="PS50076">
    <property type="entry name" value="DNAJ_2"/>
    <property type="match status" value="1"/>
</dbReference>
<dbReference type="SUPFAM" id="SSF49493">
    <property type="entry name" value="HSP40/DnaJ peptide-binding domain"/>
    <property type="match status" value="2"/>
</dbReference>
<evidence type="ECO:0000256" key="2">
    <source>
        <dbReference type="ARBA" id="ARBA00022473"/>
    </source>
</evidence>